<protein>
    <submittedName>
        <fullName evidence="3">Retrovirus-related Pol polyprotein from transposon TNT 1-94</fullName>
    </submittedName>
</protein>
<dbReference type="Pfam" id="PF07727">
    <property type="entry name" value="RVT_2"/>
    <property type="match status" value="1"/>
</dbReference>
<name>A0A699GQQ3_TANCI</name>
<evidence type="ECO:0000256" key="1">
    <source>
        <dbReference type="SAM" id="MobiDB-lite"/>
    </source>
</evidence>
<feature type="domain" description="Reverse transcriptase Ty1/copia-type" evidence="2">
    <location>
        <begin position="21"/>
        <end position="115"/>
    </location>
</feature>
<comment type="caution">
    <text evidence="3">The sequence shown here is derived from an EMBL/GenBank/DDBJ whole genome shotgun (WGS) entry which is preliminary data.</text>
</comment>
<dbReference type="PANTHER" id="PTHR11439:SF509">
    <property type="entry name" value="RNA-DIRECTED DNA POLYMERASE"/>
    <property type="match status" value="1"/>
</dbReference>
<dbReference type="InterPro" id="IPR013103">
    <property type="entry name" value="RVT_2"/>
</dbReference>
<feature type="region of interest" description="Disordered" evidence="1">
    <location>
        <begin position="434"/>
        <end position="453"/>
    </location>
</feature>
<proteinExistence type="predicted"/>
<reference evidence="3" key="1">
    <citation type="journal article" date="2019" name="Sci. Rep.">
        <title>Draft genome of Tanacetum cinerariifolium, the natural source of mosquito coil.</title>
        <authorList>
            <person name="Yamashiro T."/>
            <person name="Shiraishi A."/>
            <person name="Satake H."/>
            <person name="Nakayama K."/>
        </authorList>
    </citation>
    <scope>NUCLEOTIDE SEQUENCE</scope>
</reference>
<dbReference type="CDD" id="cd09272">
    <property type="entry name" value="RNase_HI_RT_Ty1"/>
    <property type="match status" value="1"/>
</dbReference>
<dbReference type="EMBL" id="BKCJ010024688">
    <property type="protein sequence ID" value="GEV47828.1"/>
    <property type="molecule type" value="Genomic_DNA"/>
</dbReference>
<evidence type="ECO:0000313" key="3">
    <source>
        <dbReference type="EMBL" id="GEV47828.1"/>
    </source>
</evidence>
<sequence length="453" mass="50939">MLESSWIEAMHKEIHEFERLEVWELVPCPDQIMLIKLKWIFKVKKDEFGGVLKNKARLVAKGYRQEEGIDFEESFAPVTRIEGIRIFIANAANKNMMIFQMDDKTAFLNGDLCEEYLKDTSIALTAYADADHVGYQDSRRSTSGGAQFLGDKLVSWFSKKQKSTTISSSKDEYITLSGYHFIKEQVENGVVELYLVRTENQLADIFTKALPRERFNFLINKLGMKCMSPETLKIIMERGLLSLGGRVVKQKKNSNTDSCVLNDAATVGKHVAGSSSMSKDDIVSGNTEDMSSIVAKIHDIERQMLEGKLVFVGDDEMPLKYLNVDGQATVMDHFPYLFDTFGAPNTTTKVAIVECTGVVKLHDVPITALTGDGSSVIATILGTPLMLDTYTTSMCMESWGRYSFARAMIDLHANVELKDACIVYRRVQTTTTKMTNNRQTKQKDTNSLGYKFQ</sequence>
<accession>A0A699GQQ3</accession>
<evidence type="ECO:0000259" key="2">
    <source>
        <dbReference type="Pfam" id="PF07727"/>
    </source>
</evidence>
<organism evidence="3">
    <name type="scientific">Tanacetum cinerariifolium</name>
    <name type="common">Dalmatian daisy</name>
    <name type="synonym">Chrysanthemum cinerariifolium</name>
    <dbReference type="NCBI Taxonomy" id="118510"/>
    <lineage>
        <taxon>Eukaryota</taxon>
        <taxon>Viridiplantae</taxon>
        <taxon>Streptophyta</taxon>
        <taxon>Embryophyta</taxon>
        <taxon>Tracheophyta</taxon>
        <taxon>Spermatophyta</taxon>
        <taxon>Magnoliopsida</taxon>
        <taxon>eudicotyledons</taxon>
        <taxon>Gunneridae</taxon>
        <taxon>Pentapetalae</taxon>
        <taxon>asterids</taxon>
        <taxon>campanulids</taxon>
        <taxon>Asterales</taxon>
        <taxon>Asteraceae</taxon>
        <taxon>Asteroideae</taxon>
        <taxon>Anthemideae</taxon>
        <taxon>Anthemidinae</taxon>
        <taxon>Tanacetum</taxon>
    </lineage>
</organism>
<dbReference type="AlphaFoldDB" id="A0A699GQQ3"/>
<dbReference type="PANTHER" id="PTHR11439">
    <property type="entry name" value="GAG-POL-RELATED RETROTRANSPOSON"/>
    <property type="match status" value="1"/>
</dbReference>
<gene>
    <name evidence="3" type="ORF">Tci_119805</name>
</gene>